<dbReference type="RefSeq" id="WP_129523371.1">
    <property type="nucleotide sequence ID" value="NZ_SDPV01000001.1"/>
</dbReference>
<proteinExistence type="predicted"/>
<comment type="caution">
    <text evidence="1">The sequence shown here is derived from an EMBL/GenBank/DDBJ whole genome shotgun (WGS) entry which is preliminary data.</text>
</comment>
<dbReference type="OrthoDB" id="7594270at2"/>
<keyword evidence="2" id="KW-1185">Reference proteome</keyword>
<gene>
    <name evidence="1" type="ORF">ETX26_03995</name>
</gene>
<dbReference type="Proteomes" id="UP000293623">
    <property type="component" value="Unassembled WGS sequence"/>
</dbReference>
<dbReference type="AlphaFoldDB" id="A0A4Q2KKR6"/>
<evidence type="ECO:0000313" key="2">
    <source>
        <dbReference type="Proteomes" id="UP000293623"/>
    </source>
</evidence>
<accession>A0A4Q2KKR6</accession>
<organism evidence="1 2">
    <name type="scientific">Pelagerythrobacter rhizovicinus</name>
    <dbReference type="NCBI Taxonomy" id="2268576"/>
    <lineage>
        <taxon>Bacteria</taxon>
        <taxon>Pseudomonadati</taxon>
        <taxon>Pseudomonadota</taxon>
        <taxon>Alphaproteobacteria</taxon>
        <taxon>Sphingomonadales</taxon>
        <taxon>Erythrobacteraceae</taxon>
        <taxon>Pelagerythrobacter</taxon>
    </lineage>
</organism>
<reference evidence="1 2" key="1">
    <citation type="submission" date="2019-01" db="EMBL/GenBank/DDBJ databases">
        <title>Altererythrobacter rhizovicinus sp. nov., isolated from the rhizosphere soil of Haloxylon ammodendron.</title>
        <authorList>
            <person name="Li H.-P."/>
            <person name="Gou J.-Y."/>
            <person name="Yao D."/>
            <person name="Han Q.-Q."/>
            <person name="Shao K.-Z."/>
            <person name="Zhao Q."/>
            <person name="Zhang J.-L."/>
        </authorList>
    </citation>
    <scope>NUCLEOTIDE SEQUENCE [LARGE SCALE GENOMIC DNA]</scope>
    <source>
        <strain evidence="1 2">AY-3R</strain>
    </source>
</reference>
<dbReference type="EMBL" id="SDPV01000001">
    <property type="protein sequence ID" value="RXZ65895.1"/>
    <property type="molecule type" value="Genomic_DNA"/>
</dbReference>
<sequence length="325" mass="35344">MRIDPAIEALRENAALQHRAQAELERIKADWLIEPRTAAMLRALERYDRGARLADCPPLAALVAETDVARSHIDALTGAMIEGLRENPLGHVPFRHRYGDGLAVLQLAQSGRATLSLMLYAPPESEAPPASVCFTDGERHEICLAGAAEARRVSAKEGQRNRAELTCKTIRIAAGTRLSFAGLRETKLVDRVEGRLVLLRLARQAAAPRPSVEYRLSDGALLHRAAGACDESRRELMLALLGAMQREDAVPAIARLVRTGSDSLRWQALRECLALDSAAGFRELSQLARDAADPLHGPACALRTELLAGYPQLAAAEGEHRPCRA</sequence>
<evidence type="ECO:0008006" key="3">
    <source>
        <dbReference type="Google" id="ProtNLM"/>
    </source>
</evidence>
<name>A0A4Q2KKR6_9SPHN</name>
<evidence type="ECO:0000313" key="1">
    <source>
        <dbReference type="EMBL" id="RXZ65895.1"/>
    </source>
</evidence>
<protein>
    <recommendedName>
        <fullName evidence="3">HEAT repeat domain-containing protein</fullName>
    </recommendedName>
</protein>